<dbReference type="InterPro" id="IPR003961">
    <property type="entry name" value="FN3_dom"/>
</dbReference>
<feature type="chain" id="PRO_5044651585" evidence="6">
    <location>
        <begin position="19"/>
        <end position="583"/>
    </location>
</feature>
<dbReference type="GO" id="GO:0005886">
    <property type="term" value="C:plasma membrane"/>
    <property type="evidence" value="ECO:0007669"/>
    <property type="project" value="TreeGrafter"/>
</dbReference>
<evidence type="ECO:0000256" key="3">
    <source>
        <dbReference type="ARBA" id="ARBA00023157"/>
    </source>
</evidence>
<evidence type="ECO:0000313" key="11">
    <source>
        <dbReference type="RefSeq" id="XP_040925461.1"/>
    </source>
</evidence>
<feature type="transmembrane region" description="Helical" evidence="5">
    <location>
        <begin position="245"/>
        <end position="267"/>
    </location>
</feature>
<keyword evidence="9" id="KW-1185">Reference proteome</keyword>
<evidence type="ECO:0000256" key="1">
    <source>
        <dbReference type="ARBA" id="ARBA00005399"/>
    </source>
</evidence>
<sequence length="583" mass="65201">MWSALVVLCLWVVHSAASSSLPSPVNVVFSSVNLKNVLQWSPGSGTPDDTLFTVKYAIYGDSVKDSKGKQVYWREVRHCQRTPHTRCDLSDETWDLEQGYYAKVRAVGSTGGSSNWTRTVWRFDPLLDTSVGAPVLSVRIEDNNAIVTMRGPMRYQPNNRTPVVSMATVYPQMTYNLSVHNTYRDHTHHFLLDKSTYTYQMMDYNTKYCFSARASVADMPVHCHSSLRHCETTPTDPAIVQLQSVIVGIVVPSMCICAIVLICYFLCNYLLGKGHQSPYVLNPPSFHSSPLKINEDKIILITVAPLVVDPEKTVHTDRLDPLPTDSTGQSTESDDLLPDYGAVVVGNSCERKDERVEDGQVAGFNSHQAKPHLPVTSTSICMQTHTQGHTWSQLNSGLLNQIHMWREGRECQGLFMNKNPQPHNSLAMGNDLEGKDTDVKFEEDADKGSNGEKVPLLSSYAFQNMINRPVFDTEIPHSDASRLAVDSEEADHDFYGEEEGQVCINWDHETRRLVVPVEFNKQRGVEGDGESGDALRLENVFVRQSSEEAKEAEALRMMGAAGVPETPMDDFISRWKLVIPVDQ</sequence>
<dbReference type="Gene3D" id="2.60.40.10">
    <property type="entry name" value="Immunoglobulins"/>
    <property type="match status" value="2"/>
</dbReference>
<organism evidence="9 10">
    <name type="scientific">Betta splendens</name>
    <name type="common">Siamese fighting fish</name>
    <dbReference type="NCBI Taxonomy" id="158456"/>
    <lineage>
        <taxon>Eukaryota</taxon>
        <taxon>Metazoa</taxon>
        <taxon>Chordata</taxon>
        <taxon>Craniata</taxon>
        <taxon>Vertebrata</taxon>
        <taxon>Euteleostomi</taxon>
        <taxon>Actinopterygii</taxon>
        <taxon>Neopterygii</taxon>
        <taxon>Teleostei</taxon>
        <taxon>Neoteleostei</taxon>
        <taxon>Acanthomorphata</taxon>
        <taxon>Anabantaria</taxon>
        <taxon>Anabantiformes</taxon>
        <taxon>Anabantoidei</taxon>
        <taxon>Osphronemidae</taxon>
        <taxon>Betta</taxon>
    </lineage>
</organism>
<evidence type="ECO:0000259" key="8">
    <source>
        <dbReference type="Pfam" id="PF09294"/>
    </source>
</evidence>
<name>A0A6P7LRT7_BETSP</name>
<dbReference type="InterPro" id="IPR036116">
    <property type="entry name" value="FN3_sf"/>
</dbReference>
<dbReference type="Pfam" id="PF09294">
    <property type="entry name" value="Interfer-bind"/>
    <property type="match status" value="1"/>
</dbReference>
<evidence type="ECO:0000256" key="2">
    <source>
        <dbReference type="ARBA" id="ARBA00022729"/>
    </source>
</evidence>
<evidence type="ECO:0000256" key="4">
    <source>
        <dbReference type="ARBA" id="ARBA00023170"/>
    </source>
</evidence>
<dbReference type="KEGG" id="bspl:114849546"/>
<dbReference type="OrthoDB" id="9909056at2759"/>
<evidence type="ECO:0000313" key="9">
    <source>
        <dbReference type="Proteomes" id="UP000515150"/>
    </source>
</evidence>
<accession>A0A6P7LRT7</accession>
<keyword evidence="2 6" id="KW-0732">Signal</keyword>
<evidence type="ECO:0000259" key="7">
    <source>
        <dbReference type="Pfam" id="PF01108"/>
    </source>
</evidence>
<evidence type="ECO:0000256" key="5">
    <source>
        <dbReference type="SAM" id="Phobius"/>
    </source>
</evidence>
<dbReference type="InterPro" id="IPR015373">
    <property type="entry name" value="Interferon/interleukin_rcp_dom"/>
</dbReference>
<dbReference type="FunFam" id="2.60.40.10:FF:000348">
    <property type="entry name" value="Interleukin 20 receptor subunit alpha"/>
    <property type="match status" value="1"/>
</dbReference>
<dbReference type="RefSeq" id="XP_040925461.1">
    <property type="nucleotide sequence ID" value="XM_041069527.2"/>
</dbReference>
<feature type="domain" description="Interferon/interleukin receptor" evidence="8">
    <location>
        <begin position="129"/>
        <end position="234"/>
    </location>
</feature>
<feature type="signal peptide" evidence="6">
    <location>
        <begin position="1"/>
        <end position="18"/>
    </location>
</feature>
<dbReference type="SUPFAM" id="SSF49265">
    <property type="entry name" value="Fibronectin type III"/>
    <property type="match status" value="2"/>
</dbReference>
<dbReference type="RefSeq" id="XP_028996960.1">
    <property type="nucleotide sequence ID" value="XM_029141127.3"/>
</dbReference>
<keyword evidence="5" id="KW-0472">Membrane</keyword>
<gene>
    <name evidence="10 11" type="primary">il20ra</name>
</gene>
<evidence type="ECO:0000313" key="10">
    <source>
        <dbReference type="RefSeq" id="XP_028996960.1"/>
    </source>
</evidence>
<evidence type="ECO:0000256" key="6">
    <source>
        <dbReference type="SAM" id="SignalP"/>
    </source>
</evidence>
<reference evidence="10 11" key="1">
    <citation type="submission" date="2025-04" db="UniProtKB">
        <authorList>
            <consortium name="RefSeq"/>
        </authorList>
    </citation>
    <scope>IDENTIFICATION</scope>
</reference>
<dbReference type="InterPro" id="IPR050650">
    <property type="entry name" value="Type-II_Cytokine-TF_Rcpt"/>
</dbReference>
<dbReference type="Pfam" id="PF01108">
    <property type="entry name" value="Tissue_fac"/>
    <property type="match status" value="1"/>
</dbReference>
<dbReference type="InterPro" id="IPR013783">
    <property type="entry name" value="Ig-like_fold"/>
</dbReference>
<dbReference type="GO" id="GO:0004896">
    <property type="term" value="F:cytokine receptor activity"/>
    <property type="evidence" value="ECO:0007669"/>
    <property type="project" value="TreeGrafter"/>
</dbReference>
<dbReference type="PANTHER" id="PTHR20859">
    <property type="entry name" value="INTERFERON/INTERLEUKIN RECEPTOR"/>
    <property type="match status" value="1"/>
</dbReference>
<keyword evidence="5" id="KW-1133">Transmembrane helix</keyword>
<protein>
    <submittedName>
        <fullName evidence="10 11">Interleukin-20 receptor subunit alpha</fullName>
    </submittedName>
</protein>
<dbReference type="CTD" id="53832"/>
<keyword evidence="5" id="KW-0812">Transmembrane</keyword>
<keyword evidence="4 10" id="KW-0675">Receptor</keyword>
<dbReference type="GeneID" id="114849546"/>
<dbReference type="AlphaFoldDB" id="A0A6P7LRT7"/>
<dbReference type="PANTHER" id="PTHR20859:SF86">
    <property type="entry name" value="INTERLEUKIN-20 RECEPTOR SUBUNIT ALPHA"/>
    <property type="match status" value="1"/>
</dbReference>
<feature type="domain" description="Fibronectin type-III" evidence="7">
    <location>
        <begin position="4"/>
        <end position="114"/>
    </location>
</feature>
<proteinExistence type="inferred from homology"/>
<comment type="similarity">
    <text evidence="1">Belongs to the type II cytokine receptor family.</text>
</comment>
<keyword evidence="3" id="KW-1015">Disulfide bond</keyword>
<dbReference type="Proteomes" id="UP000515150">
    <property type="component" value="Chromosome 24"/>
</dbReference>